<evidence type="ECO:0000256" key="1">
    <source>
        <dbReference type="SAM" id="MobiDB-lite"/>
    </source>
</evidence>
<protein>
    <submittedName>
        <fullName evidence="2">Suppressor protein</fullName>
    </submittedName>
</protein>
<dbReference type="HOGENOM" id="CLU_1467109_0_0_5"/>
<reference evidence="2 3" key="1">
    <citation type="journal article" date="2010" name="BMC Genomics">
        <title>Metabolic flexibility revealed in the genome of the cyst-forming alpha-1 proteobacterium Rhodospirillum centenum.</title>
        <authorList>
            <person name="Lu Y.K."/>
            <person name="Marden J."/>
            <person name="Han M."/>
            <person name="Swingley W.D."/>
            <person name="Mastrian S.D."/>
            <person name="Chowdhury S.R."/>
            <person name="Hao J."/>
            <person name="Helmy T."/>
            <person name="Kim S."/>
            <person name="Kurdoglu A.A."/>
            <person name="Matthies H.J."/>
            <person name="Rollo D."/>
            <person name="Stothard P."/>
            <person name="Blankenship R.E."/>
            <person name="Bauer C.E."/>
            <person name="Touchman J.W."/>
        </authorList>
    </citation>
    <scope>NUCLEOTIDE SEQUENCE [LARGE SCALE GENOMIC DNA]</scope>
    <source>
        <strain evidence="3">ATCC 51521 / SW</strain>
    </source>
</reference>
<gene>
    <name evidence="2" type="ordered locus">RC1_3875</name>
</gene>
<name>B6IY44_RHOCS</name>
<sequence length="184" mass="17797">MASSISGYGSTSLLQQALLSSLKRTSTTDDETTATTVADTVTTTAGTDAESEGTSFEEKLAARLAADVEAGTLSEDDADLIAKTFDELAQSLGGGGRPAGGPPPGGAGGPPPGGAGGPPPGGGMPPGGAAGGAETESDSSATTSVYETALSLLKQNAEEEGTDSGTATAYLSKLLSGGLVDTRA</sequence>
<evidence type="ECO:0000313" key="3">
    <source>
        <dbReference type="Proteomes" id="UP000001591"/>
    </source>
</evidence>
<feature type="compositionally biased region" description="Low complexity" evidence="1">
    <location>
        <begin position="33"/>
        <end position="48"/>
    </location>
</feature>
<feature type="region of interest" description="Disordered" evidence="1">
    <location>
        <begin position="85"/>
        <end position="146"/>
    </location>
</feature>
<dbReference type="Proteomes" id="UP000001591">
    <property type="component" value="Chromosome"/>
</dbReference>
<organism evidence="2 3">
    <name type="scientific">Rhodospirillum centenum (strain ATCC 51521 / SW)</name>
    <dbReference type="NCBI Taxonomy" id="414684"/>
    <lineage>
        <taxon>Bacteria</taxon>
        <taxon>Pseudomonadati</taxon>
        <taxon>Pseudomonadota</taxon>
        <taxon>Alphaproteobacteria</taxon>
        <taxon>Rhodospirillales</taxon>
        <taxon>Rhodospirillaceae</taxon>
        <taxon>Rhodospirillum</taxon>
    </lineage>
</organism>
<feature type="compositionally biased region" description="Pro residues" evidence="1">
    <location>
        <begin position="100"/>
        <end position="123"/>
    </location>
</feature>
<evidence type="ECO:0000313" key="2">
    <source>
        <dbReference type="EMBL" id="ACJ01218.1"/>
    </source>
</evidence>
<dbReference type="AlphaFoldDB" id="B6IY44"/>
<dbReference type="RefSeq" id="WP_012568991.1">
    <property type="nucleotide sequence ID" value="NC_011420.2"/>
</dbReference>
<keyword evidence="3" id="KW-1185">Reference proteome</keyword>
<accession>B6IY44</accession>
<proteinExistence type="predicted"/>
<dbReference type="KEGG" id="rce:RC1_3875"/>
<feature type="compositionally biased region" description="Low complexity" evidence="1">
    <location>
        <begin position="132"/>
        <end position="144"/>
    </location>
</feature>
<feature type="region of interest" description="Disordered" evidence="1">
    <location>
        <begin position="23"/>
        <end position="56"/>
    </location>
</feature>
<dbReference type="EMBL" id="CP000613">
    <property type="protein sequence ID" value="ACJ01218.1"/>
    <property type="molecule type" value="Genomic_DNA"/>
</dbReference>